<comment type="caution">
    <text evidence="1">The sequence shown here is derived from an EMBL/GenBank/DDBJ whole genome shotgun (WGS) entry which is preliminary data.</text>
</comment>
<dbReference type="PANTHER" id="PTHR42052">
    <property type="entry name" value="ABM DOMAIN-CONTAINING PROTEIN"/>
    <property type="match status" value="1"/>
</dbReference>
<accession>A0A135LGH7</accession>
<dbReference type="OrthoDB" id="3542212at2759"/>
<reference evidence="1 2" key="1">
    <citation type="journal article" date="2016" name="BMC Genomics">
        <title>Genome sequencing and secondary metabolism of the postharvest pathogen Penicillium griseofulvum.</title>
        <authorList>
            <person name="Banani H."/>
            <person name="Marcet-Houben M."/>
            <person name="Ballester A.R."/>
            <person name="Abbruscato P."/>
            <person name="Gonzalez-Candelas L."/>
            <person name="Gabaldon T."/>
            <person name="Spadaro D."/>
        </authorList>
    </citation>
    <scope>NUCLEOTIDE SEQUENCE [LARGE SCALE GENOMIC DNA]</scope>
    <source>
        <strain evidence="1 2">PG3</strain>
    </source>
</reference>
<dbReference type="AlphaFoldDB" id="A0A135LGH7"/>
<dbReference type="Proteomes" id="UP000070168">
    <property type="component" value="Unassembled WGS sequence"/>
</dbReference>
<dbReference type="RefSeq" id="XP_040646623.1">
    <property type="nucleotide sequence ID" value="XM_040789670.1"/>
</dbReference>
<proteinExistence type="predicted"/>
<sequence>MPVTELALLRQKAQDPSPSAKSTALQVQKTISEYSGHKVTYLRQIEDPEFFYLLGGWDSIDKHDGGQWSSEENKNLYASVKENFANSWMFHLDLDPSTSKIPLDAPVIAITRCFVEANKKDEFDAVFKAGVADLNASTAPFTSCGAWRIDKEGDDEEFVLFSGWNQVQDHFDFAGSEVSKEFRKTQALMKGAEVKHVRIEKWE</sequence>
<dbReference type="SUPFAM" id="SSF54909">
    <property type="entry name" value="Dimeric alpha+beta barrel"/>
    <property type="match status" value="1"/>
</dbReference>
<dbReference type="EMBL" id="LHQR01000065">
    <property type="protein sequence ID" value="KXG48087.1"/>
    <property type="molecule type" value="Genomic_DNA"/>
</dbReference>
<keyword evidence="2" id="KW-1185">Reference proteome</keyword>
<organism evidence="1 2">
    <name type="scientific">Penicillium patulum</name>
    <name type="common">Penicillium griseofulvum</name>
    <dbReference type="NCBI Taxonomy" id="5078"/>
    <lineage>
        <taxon>Eukaryota</taxon>
        <taxon>Fungi</taxon>
        <taxon>Dikarya</taxon>
        <taxon>Ascomycota</taxon>
        <taxon>Pezizomycotina</taxon>
        <taxon>Eurotiomycetes</taxon>
        <taxon>Eurotiomycetidae</taxon>
        <taxon>Eurotiales</taxon>
        <taxon>Aspergillaceae</taxon>
        <taxon>Penicillium</taxon>
    </lineage>
</organism>
<dbReference type="OMA" id="VYIVGNW"/>
<evidence type="ECO:0000313" key="1">
    <source>
        <dbReference type="EMBL" id="KXG48087.1"/>
    </source>
</evidence>
<dbReference type="InterPro" id="IPR011008">
    <property type="entry name" value="Dimeric_a/b-barrel"/>
</dbReference>
<gene>
    <name evidence="1" type="ORF">PGRI_019570</name>
</gene>
<evidence type="ECO:0000313" key="2">
    <source>
        <dbReference type="Proteomes" id="UP000070168"/>
    </source>
</evidence>
<dbReference type="GeneID" id="63704970"/>
<protein>
    <submittedName>
        <fullName evidence="1">Dimeric alpha-beta barrel</fullName>
    </submittedName>
</protein>
<name>A0A135LGH7_PENPA</name>
<dbReference type="PANTHER" id="PTHR42052:SF1">
    <property type="entry name" value="ABM DOMAIN-CONTAINING PROTEIN"/>
    <property type="match status" value="1"/>
</dbReference>
<dbReference type="Gene3D" id="3.30.70.100">
    <property type="match status" value="2"/>
</dbReference>